<dbReference type="Pfam" id="PF12833">
    <property type="entry name" value="HTH_18"/>
    <property type="match status" value="1"/>
</dbReference>
<dbReference type="SUPFAM" id="SSF46689">
    <property type="entry name" value="Homeodomain-like"/>
    <property type="match status" value="1"/>
</dbReference>
<dbReference type="Pfam" id="PF12625">
    <property type="entry name" value="Arabinose_bd"/>
    <property type="match status" value="1"/>
</dbReference>
<evidence type="ECO:0000313" key="7">
    <source>
        <dbReference type="Proteomes" id="UP000198740"/>
    </source>
</evidence>
<accession>A0A1H1FQB1</accession>
<dbReference type="RefSeq" id="WP_090402245.1">
    <property type="nucleotide sequence ID" value="NZ_FNKM01000002.1"/>
</dbReference>
<dbReference type="Proteomes" id="UP000317267">
    <property type="component" value="Unassembled WGS sequence"/>
</dbReference>
<dbReference type="OrthoDB" id="6506763at2"/>
<dbReference type="PROSITE" id="PS01124">
    <property type="entry name" value="HTH_ARAC_FAMILY_2"/>
    <property type="match status" value="1"/>
</dbReference>
<dbReference type="InterPro" id="IPR020449">
    <property type="entry name" value="Tscrpt_reg_AraC-type_HTH"/>
</dbReference>
<name>A0A1H1FQB1_9PSED</name>
<evidence type="ECO:0000313" key="8">
    <source>
        <dbReference type="Proteomes" id="UP000317267"/>
    </source>
</evidence>
<dbReference type="InterPro" id="IPR032687">
    <property type="entry name" value="AraC-type_N"/>
</dbReference>
<dbReference type="InterPro" id="IPR009057">
    <property type="entry name" value="Homeodomain-like_sf"/>
</dbReference>
<evidence type="ECO:0000256" key="1">
    <source>
        <dbReference type="ARBA" id="ARBA00023015"/>
    </source>
</evidence>
<reference evidence="6 8" key="2">
    <citation type="submission" date="2019-06" db="EMBL/GenBank/DDBJ databases">
        <title>Pseudomonas bimorpha sp. nov. isolated from bovine raw milk and skim milk concentrate.</title>
        <authorList>
            <person name="Hofmann K."/>
            <person name="Huptas C."/>
            <person name="Doll E."/>
            <person name="Scherer S."/>
            <person name="Wenning M."/>
        </authorList>
    </citation>
    <scope>NUCLEOTIDE SEQUENCE [LARGE SCALE GENOMIC DNA]</scope>
    <source>
        <strain evidence="6 8">DSM 17515</strain>
    </source>
</reference>
<dbReference type="PRINTS" id="PR00032">
    <property type="entry name" value="HTHARAC"/>
</dbReference>
<evidence type="ECO:0000256" key="3">
    <source>
        <dbReference type="ARBA" id="ARBA00023163"/>
    </source>
</evidence>
<reference evidence="5 7" key="1">
    <citation type="submission" date="2016-10" db="EMBL/GenBank/DDBJ databases">
        <authorList>
            <person name="Varghese N."/>
            <person name="Submissions S."/>
        </authorList>
    </citation>
    <scope>NUCLEOTIDE SEQUENCE [LARGE SCALE GENOMIC DNA]</scope>
    <source>
        <strain evidence="5 7">BS2976</strain>
    </source>
</reference>
<dbReference type="GO" id="GO:0005829">
    <property type="term" value="C:cytosol"/>
    <property type="evidence" value="ECO:0007669"/>
    <property type="project" value="TreeGrafter"/>
</dbReference>
<dbReference type="InterPro" id="IPR018060">
    <property type="entry name" value="HTH_AraC"/>
</dbReference>
<keyword evidence="2 5" id="KW-0238">DNA-binding</keyword>
<protein>
    <submittedName>
        <fullName evidence="6">AraC family transcriptional regulator</fullName>
    </submittedName>
    <submittedName>
        <fullName evidence="5">AraC-type DNA-binding protein</fullName>
    </submittedName>
</protein>
<dbReference type="PANTHER" id="PTHR47894">
    <property type="entry name" value="HTH-TYPE TRANSCRIPTIONAL REGULATOR GADX"/>
    <property type="match status" value="1"/>
</dbReference>
<sequence length="340" mass="38336">MGIPKHASFKHPVAISQVMVNFAARYGVHAQTCLLGTGIIEAQLRDADALITREQEMRLIENLMLALPDVPALGFELGLRYNVATFGIWGFALRTSRNVREAVQCALRYLPLSTAYCRLEIFCDQHEYGTSVDASAIPHHLRQFLLERDMATGIRLFDELALSGLHVLRLEFQGRPPAHADRIEALSGIAPHYGCSRNAIVLRRQDAELPLPMYDLHLVRLLEDQCRTQLQRRQVGGVTGQVRQFLLGATGLAASLEEVANQLAMAPRSLHRRLTEEGTTFRKLVEAERKQLAGQLLENTEMKQEDLAFQLGYADSTAFARAFRRWFGQSPNEYRKVSKR</sequence>
<evidence type="ECO:0000313" key="6">
    <source>
        <dbReference type="EMBL" id="TWR61863.1"/>
    </source>
</evidence>
<feature type="domain" description="HTH araC/xylS-type" evidence="4">
    <location>
        <begin position="240"/>
        <end position="337"/>
    </location>
</feature>
<dbReference type="PANTHER" id="PTHR47894:SF1">
    <property type="entry name" value="HTH-TYPE TRANSCRIPTIONAL REGULATOR VQSM"/>
    <property type="match status" value="1"/>
</dbReference>
<dbReference type="Gene3D" id="1.10.10.60">
    <property type="entry name" value="Homeodomain-like"/>
    <property type="match status" value="1"/>
</dbReference>
<organism evidence="6 8">
    <name type="scientific">Pseudomonas grimontii</name>
    <dbReference type="NCBI Taxonomy" id="129847"/>
    <lineage>
        <taxon>Bacteria</taxon>
        <taxon>Pseudomonadati</taxon>
        <taxon>Pseudomonadota</taxon>
        <taxon>Gammaproteobacteria</taxon>
        <taxon>Pseudomonadales</taxon>
        <taxon>Pseudomonadaceae</taxon>
        <taxon>Pseudomonas</taxon>
    </lineage>
</organism>
<dbReference type="GO" id="GO:0003700">
    <property type="term" value="F:DNA-binding transcription factor activity"/>
    <property type="evidence" value="ECO:0007669"/>
    <property type="project" value="InterPro"/>
</dbReference>
<keyword evidence="3" id="KW-0804">Transcription</keyword>
<evidence type="ECO:0000256" key="2">
    <source>
        <dbReference type="ARBA" id="ARBA00023125"/>
    </source>
</evidence>
<comment type="caution">
    <text evidence="6">The sequence shown here is derived from an EMBL/GenBank/DDBJ whole genome shotgun (WGS) entry which is preliminary data.</text>
</comment>
<evidence type="ECO:0000313" key="5">
    <source>
        <dbReference type="EMBL" id="SDR02938.1"/>
    </source>
</evidence>
<dbReference type="SMART" id="SM00342">
    <property type="entry name" value="HTH_ARAC"/>
    <property type="match status" value="1"/>
</dbReference>
<dbReference type="AlphaFoldDB" id="A0A1H1FQB1"/>
<dbReference type="EMBL" id="VFES01000018">
    <property type="protein sequence ID" value="TWR61863.1"/>
    <property type="molecule type" value="Genomic_DNA"/>
</dbReference>
<proteinExistence type="predicted"/>
<dbReference type="EMBL" id="FNKM01000002">
    <property type="protein sequence ID" value="SDR02938.1"/>
    <property type="molecule type" value="Genomic_DNA"/>
</dbReference>
<keyword evidence="7" id="KW-1185">Reference proteome</keyword>
<dbReference type="Proteomes" id="UP000198740">
    <property type="component" value="Unassembled WGS sequence"/>
</dbReference>
<gene>
    <name evidence="6" type="ORF">FIV39_24810</name>
    <name evidence="5" type="ORF">SAMN04490186_2987</name>
</gene>
<keyword evidence="1" id="KW-0805">Transcription regulation</keyword>
<dbReference type="GO" id="GO:0000976">
    <property type="term" value="F:transcription cis-regulatory region binding"/>
    <property type="evidence" value="ECO:0007669"/>
    <property type="project" value="TreeGrafter"/>
</dbReference>
<evidence type="ECO:0000259" key="4">
    <source>
        <dbReference type="PROSITE" id="PS01124"/>
    </source>
</evidence>